<dbReference type="AlphaFoldDB" id="A0A089ZEA9"/>
<dbReference type="KEGG" id="mfc:BRM9_1553"/>
<sequence length="183" mass="21110">MKFFSYVMVSDTGFAPNPFDGFCTLACCKPIIRRTASVGDWIIGTGSKGTIGNNKLIYAMKVTEKMDFNSYYNDKRFHNRLDNIYFKNKDRLNQKKNKYHHKEDMDHDLSGKYVLVSDHFYYFGKDAIAIPKEFLAIIKKGPGHKCNFSTDLVSDFLKWLEKNYDSGKNGYPFDFIEGIGCVL</sequence>
<dbReference type="InterPro" id="IPR041180">
    <property type="entry name" value="Nmad2"/>
</dbReference>
<dbReference type="GeneID" id="24792720"/>
<evidence type="ECO:0000313" key="2">
    <source>
        <dbReference type="EMBL" id="AIS32367.1"/>
    </source>
</evidence>
<dbReference type="STRING" id="2162.BRM9_1553"/>
<feature type="domain" description="Nucleotide modification associated" evidence="1">
    <location>
        <begin position="2"/>
        <end position="176"/>
    </location>
</feature>
<gene>
    <name evidence="2" type="ORF">BRM9_1553</name>
</gene>
<evidence type="ECO:0000313" key="3">
    <source>
        <dbReference type="Proteomes" id="UP000029661"/>
    </source>
</evidence>
<dbReference type="EMBL" id="CP006933">
    <property type="protein sequence ID" value="AIS32367.1"/>
    <property type="molecule type" value="Genomic_DNA"/>
</dbReference>
<dbReference type="Proteomes" id="UP000029661">
    <property type="component" value="Chromosome"/>
</dbReference>
<accession>A0A089ZEA9</accession>
<evidence type="ECO:0000259" key="1">
    <source>
        <dbReference type="Pfam" id="PF18753"/>
    </source>
</evidence>
<dbReference type="OrthoDB" id="350533at2157"/>
<proteinExistence type="predicted"/>
<reference evidence="2 3" key="1">
    <citation type="submission" date="2013-12" db="EMBL/GenBank/DDBJ databases">
        <title>The complete genome sequence of Methanobacterium sp. BRM9.</title>
        <authorList>
            <consortium name="Pastoral Greenhouse Gas Research Consortium"/>
            <person name="Kelly W.J."/>
            <person name="Leahy S.C."/>
            <person name="Perry R."/>
            <person name="Li D."/>
            <person name="Altermann E."/>
            <person name="Lambie S.C."/>
            <person name="Attwood G.T."/>
        </authorList>
    </citation>
    <scope>NUCLEOTIDE SEQUENCE [LARGE SCALE GENOMIC DNA]</scope>
    <source>
        <strain evidence="2 3">BRM9</strain>
    </source>
</reference>
<organism evidence="2 3">
    <name type="scientific">Methanobacterium formicicum</name>
    <dbReference type="NCBI Taxonomy" id="2162"/>
    <lineage>
        <taxon>Archaea</taxon>
        <taxon>Methanobacteriati</taxon>
        <taxon>Methanobacteriota</taxon>
        <taxon>Methanomada group</taxon>
        <taxon>Methanobacteria</taxon>
        <taxon>Methanobacteriales</taxon>
        <taxon>Methanobacteriaceae</taxon>
        <taxon>Methanobacterium</taxon>
    </lineage>
</organism>
<name>A0A089ZEA9_METFO</name>
<dbReference type="Pfam" id="PF18753">
    <property type="entry name" value="Nmad2"/>
    <property type="match status" value="1"/>
</dbReference>
<protein>
    <recommendedName>
        <fullName evidence="1">Nucleotide modification associated domain-containing protein</fullName>
    </recommendedName>
</protein>
<dbReference type="RefSeq" id="WP_052400006.1">
    <property type="nucleotide sequence ID" value="NZ_CP006933.1"/>
</dbReference>